<dbReference type="PANTHER" id="PTHR32552">
    <property type="entry name" value="FERRICHROME IRON RECEPTOR-RELATED"/>
    <property type="match status" value="1"/>
</dbReference>
<dbReference type="EMBL" id="JAWXYB010000018">
    <property type="protein sequence ID" value="MDX5930946.1"/>
    <property type="molecule type" value="Genomic_DNA"/>
</dbReference>
<keyword evidence="8" id="KW-0406">Ion transport</keyword>
<dbReference type="InterPro" id="IPR037066">
    <property type="entry name" value="Plug_dom_sf"/>
</dbReference>
<keyword evidence="7" id="KW-0408">Iron</keyword>
<comment type="caution">
    <text evidence="17">The sequence shown here is derived from an EMBL/GenBank/DDBJ whole genome shotgun (WGS) entry which is preliminary data.</text>
</comment>
<dbReference type="AlphaFoldDB" id="A0AAW9DQN1"/>
<feature type="signal peptide" evidence="14">
    <location>
        <begin position="1"/>
        <end position="30"/>
    </location>
</feature>
<keyword evidence="6 14" id="KW-0732">Signal</keyword>
<comment type="subcellular location">
    <subcellularLocation>
        <location evidence="1 12">Cell outer membrane</location>
        <topology evidence="1 12">Multi-pass membrane protein</topology>
    </subcellularLocation>
</comment>
<dbReference type="Pfam" id="PF07715">
    <property type="entry name" value="Plug"/>
    <property type="match status" value="1"/>
</dbReference>
<comment type="similarity">
    <text evidence="12 13">Belongs to the TonB-dependent receptor family.</text>
</comment>
<evidence type="ECO:0000256" key="1">
    <source>
        <dbReference type="ARBA" id="ARBA00004571"/>
    </source>
</evidence>
<evidence type="ECO:0000256" key="12">
    <source>
        <dbReference type="PROSITE-ProRule" id="PRU01360"/>
    </source>
</evidence>
<dbReference type="Pfam" id="PF00593">
    <property type="entry name" value="TonB_dep_Rec_b-barrel"/>
    <property type="match status" value="1"/>
</dbReference>
<reference evidence="17 18" key="1">
    <citation type="submission" date="2023-11" db="EMBL/GenBank/DDBJ databases">
        <title>MicrobeMod: A computational toolkit for identifying prokaryotic methylation and restriction-modification with nanopore sequencing.</title>
        <authorList>
            <person name="Crits-Christoph A."/>
            <person name="Kang S.C."/>
            <person name="Lee H."/>
            <person name="Ostrov N."/>
        </authorList>
    </citation>
    <scope>NUCLEOTIDE SEQUENCE [LARGE SCALE GENOMIC DNA]</scope>
    <source>
        <strain evidence="17 18">DSMZ 700</strain>
    </source>
</reference>
<evidence type="ECO:0000256" key="11">
    <source>
        <dbReference type="ARBA" id="ARBA00023237"/>
    </source>
</evidence>
<evidence type="ECO:0000256" key="13">
    <source>
        <dbReference type="RuleBase" id="RU003357"/>
    </source>
</evidence>
<dbReference type="GO" id="GO:0015344">
    <property type="term" value="F:siderophore uptake transmembrane transporter activity"/>
    <property type="evidence" value="ECO:0007669"/>
    <property type="project" value="TreeGrafter"/>
</dbReference>
<keyword evidence="3 12" id="KW-1134">Transmembrane beta strand</keyword>
<dbReference type="InterPro" id="IPR036942">
    <property type="entry name" value="Beta-barrel_TonB_sf"/>
</dbReference>
<keyword evidence="2 12" id="KW-0813">Transport</keyword>
<keyword evidence="17" id="KW-0675">Receptor</keyword>
<name>A0AAW9DQN1_ACIAO</name>
<dbReference type="PANTHER" id="PTHR32552:SF68">
    <property type="entry name" value="FERRICHROME OUTER MEMBRANE TRANSPORTER_PHAGE RECEPTOR"/>
    <property type="match status" value="1"/>
</dbReference>
<keyword evidence="10 12" id="KW-0472">Membrane</keyword>
<sequence length="871" mass="94394">MQVGTRRKRILLITACSVASGMVFSARVWAQSAPAPIIIPATPATGNAPIIPGGATTPEAQAVHIQKIKKFYKELLLKEKNIANAVSSVNQKQIEAEGTQQGSIQSLLKQTPSVNEYQQNIGQGVPVLTVRGVRNSQLAQTLDDVPLQDLISGGQGAFLSNNIGSPITLGQISGTTVYPGVAPPDKQGFATVGGTIAYTTKKPSDKPSAEIFGGIGSFDTSHAGFELNTGNIGTGIDAPRALLRYNQSYTAGFPDGNSIRSGDMLFSLVKPYNEGLSHVSATIIYNRAQGYISAFSLPTTLQQSNSYSYNFPHSLSFTNENNKYLTVILGDQTYVNPHLILSGKLFMIHSSDVFTSYMNPNVAGTYSYDPSFPYQVNFQVPYLAYGALGPTALANGVSTNPSGYRPGAFTYDPYQFAPAGCSPTNPTCYSYGEAAEENIGHSTTIGFAPKANIFLPHNDITVGALIAKESSGGEDFMYSTADMPNEIGYNSDSFGGGIQRTLYSAYAQDRINLLDNKLHLEPGVTFTGVYTSNITQYSLQGLPAKLQNFGAVAEPYFGISYDLPHNMVAYASYGKSARFAPATDYTQGVTGSTTQAPTPEIVHLYEAGLRYDTPRLYLNADVYYQKINDQFSFYTNYQTLVSTYANTGASQYHGYEASGKFRLTHDLEFFGNASYTQAQYLNSFFAQDTPFEGQFGYAFKGQPLAGVPNWLGNFGVEFDHGPFEARLSGQYTGQQFITFDLPSQLPNSPTIVPGAPNSALALATTPYYPNTQANLANTLGGQPNIQNFKLPGYLLTNLYLAYNLKLHGYDHLKELKFSINVHNLLGLHAYEHYFLSPAEIPQGGGFALTPSYASAFNVIPRSIFFNVSAKF</sequence>
<dbReference type="GO" id="GO:0009279">
    <property type="term" value="C:cell outer membrane"/>
    <property type="evidence" value="ECO:0007669"/>
    <property type="project" value="UniProtKB-SubCell"/>
</dbReference>
<keyword evidence="9 13" id="KW-0798">TonB box</keyword>
<dbReference type="InterPro" id="IPR000531">
    <property type="entry name" value="Beta-barrel_TonB"/>
</dbReference>
<dbReference type="RefSeq" id="WP_319613869.1">
    <property type="nucleotide sequence ID" value="NZ_JAWXYB010000018.1"/>
</dbReference>
<dbReference type="InterPro" id="IPR039426">
    <property type="entry name" value="TonB-dep_rcpt-like"/>
</dbReference>
<feature type="chain" id="PRO_5043477246" evidence="14">
    <location>
        <begin position="31"/>
        <end position="871"/>
    </location>
</feature>
<evidence type="ECO:0000313" key="18">
    <source>
        <dbReference type="Proteomes" id="UP001279553"/>
    </source>
</evidence>
<feature type="domain" description="TonB-dependent receptor plug" evidence="16">
    <location>
        <begin position="80"/>
        <end position="183"/>
    </location>
</feature>
<keyword evidence="5 12" id="KW-0812">Transmembrane</keyword>
<evidence type="ECO:0000256" key="3">
    <source>
        <dbReference type="ARBA" id="ARBA00022452"/>
    </source>
</evidence>
<evidence type="ECO:0000256" key="5">
    <source>
        <dbReference type="ARBA" id="ARBA00022692"/>
    </source>
</evidence>
<organism evidence="17 18">
    <name type="scientific">Acidiphilium acidophilum</name>
    <name type="common">Thiobacillus acidophilus</name>
    <dbReference type="NCBI Taxonomy" id="76588"/>
    <lineage>
        <taxon>Bacteria</taxon>
        <taxon>Pseudomonadati</taxon>
        <taxon>Pseudomonadota</taxon>
        <taxon>Alphaproteobacteria</taxon>
        <taxon>Acetobacterales</taxon>
        <taxon>Acidocellaceae</taxon>
        <taxon>Acidiphilium</taxon>
    </lineage>
</organism>
<dbReference type="Proteomes" id="UP001279553">
    <property type="component" value="Unassembled WGS sequence"/>
</dbReference>
<evidence type="ECO:0000256" key="7">
    <source>
        <dbReference type="ARBA" id="ARBA00023004"/>
    </source>
</evidence>
<evidence type="ECO:0000259" key="16">
    <source>
        <dbReference type="Pfam" id="PF07715"/>
    </source>
</evidence>
<proteinExistence type="inferred from homology"/>
<evidence type="ECO:0000256" key="4">
    <source>
        <dbReference type="ARBA" id="ARBA00022496"/>
    </source>
</evidence>
<keyword evidence="18" id="KW-1185">Reference proteome</keyword>
<evidence type="ECO:0000256" key="2">
    <source>
        <dbReference type="ARBA" id="ARBA00022448"/>
    </source>
</evidence>
<evidence type="ECO:0000259" key="15">
    <source>
        <dbReference type="Pfam" id="PF00593"/>
    </source>
</evidence>
<evidence type="ECO:0000313" key="17">
    <source>
        <dbReference type="EMBL" id="MDX5930946.1"/>
    </source>
</evidence>
<gene>
    <name evidence="17" type="ORF">SIL87_09240</name>
</gene>
<protein>
    <submittedName>
        <fullName evidence="17">TonB-dependent receptor</fullName>
    </submittedName>
</protein>
<evidence type="ECO:0000256" key="10">
    <source>
        <dbReference type="ARBA" id="ARBA00023136"/>
    </source>
</evidence>
<keyword evidence="4" id="KW-0410">Iron transport</keyword>
<feature type="domain" description="TonB-dependent receptor-like beta-barrel" evidence="15">
    <location>
        <begin position="360"/>
        <end position="824"/>
    </location>
</feature>
<dbReference type="Gene3D" id="2.40.170.20">
    <property type="entry name" value="TonB-dependent receptor, beta-barrel domain"/>
    <property type="match status" value="1"/>
</dbReference>
<keyword evidence="11 12" id="KW-0998">Cell outer membrane</keyword>
<dbReference type="Gene3D" id="2.170.130.10">
    <property type="entry name" value="TonB-dependent receptor, plug domain"/>
    <property type="match status" value="1"/>
</dbReference>
<evidence type="ECO:0000256" key="8">
    <source>
        <dbReference type="ARBA" id="ARBA00023065"/>
    </source>
</evidence>
<evidence type="ECO:0000256" key="14">
    <source>
        <dbReference type="SAM" id="SignalP"/>
    </source>
</evidence>
<dbReference type="PROSITE" id="PS52016">
    <property type="entry name" value="TONB_DEPENDENT_REC_3"/>
    <property type="match status" value="1"/>
</dbReference>
<accession>A0AAW9DQN1</accession>
<dbReference type="SUPFAM" id="SSF56935">
    <property type="entry name" value="Porins"/>
    <property type="match status" value="1"/>
</dbReference>
<evidence type="ECO:0000256" key="9">
    <source>
        <dbReference type="ARBA" id="ARBA00023077"/>
    </source>
</evidence>
<evidence type="ECO:0000256" key="6">
    <source>
        <dbReference type="ARBA" id="ARBA00022729"/>
    </source>
</evidence>
<dbReference type="InterPro" id="IPR012910">
    <property type="entry name" value="Plug_dom"/>
</dbReference>